<name>A0A1I5YCN3_9ACTN</name>
<dbReference type="STRING" id="1993.SAMN04489713_13147"/>
<dbReference type="PANTHER" id="PTHR30328">
    <property type="entry name" value="TRANSCRIPTIONAL REPRESSOR"/>
    <property type="match status" value="1"/>
</dbReference>
<evidence type="ECO:0000313" key="4">
    <source>
        <dbReference type="EMBL" id="SFQ41956.1"/>
    </source>
</evidence>
<dbReference type="PRINTS" id="PR00455">
    <property type="entry name" value="HTHTETR"/>
</dbReference>
<dbReference type="PROSITE" id="PS50977">
    <property type="entry name" value="HTH_TETR_2"/>
    <property type="match status" value="1"/>
</dbReference>
<dbReference type="eggNOG" id="COG1309">
    <property type="taxonomic scope" value="Bacteria"/>
</dbReference>
<dbReference type="InterPro" id="IPR001647">
    <property type="entry name" value="HTH_TetR"/>
</dbReference>
<evidence type="ECO:0000256" key="1">
    <source>
        <dbReference type="ARBA" id="ARBA00023125"/>
    </source>
</evidence>
<dbReference type="Pfam" id="PF00440">
    <property type="entry name" value="TetR_N"/>
    <property type="match status" value="1"/>
</dbReference>
<evidence type="ECO:0000259" key="3">
    <source>
        <dbReference type="PROSITE" id="PS50977"/>
    </source>
</evidence>
<keyword evidence="5" id="KW-1185">Reference proteome</keyword>
<dbReference type="GO" id="GO:0006355">
    <property type="term" value="P:regulation of DNA-templated transcription"/>
    <property type="evidence" value="ECO:0007669"/>
    <property type="project" value="UniProtKB-ARBA"/>
</dbReference>
<dbReference type="AlphaFoldDB" id="A0A1I5YCN3"/>
<reference evidence="4 5" key="1">
    <citation type="submission" date="2016-10" db="EMBL/GenBank/DDBJ databases">
        <authorList>
            <person name="de Groot N.N."/>
        </authorList>
    </citation>
    <scope>NUCLEOTIDE SEQUENCE [LARGE SCALE GENOMIC DNA]</scope>
    <source>
        <strain evidence="4 5">DSM 43067</strain>
    </source>
</reference>
<dbReference type="Gene3D" id="1.10.357.10">
    <property type="entry name" value="Tetracycline Repressor, domain 2"/>
    <property type="match status" value="1"/>
</dbReference>
<dbReference type="SUPFAM" id="SSF48498">
    <property type="entry name" value="Tetracyclin repressor-like, C-terminal domain"/>
    <property type="match status" value="1"/>
</dbReference>
<keyword evidence="1 2" id="KW-0238">DNA-binding</keyword>
<dbReference type="Pfam" id="PF17926">
    <property type="entry name" value="TetR_C_21"/>
    <property type="match status" value="1"/>
</dbReference>
<dbReference type="GeneID" id="99652883"/>
<dbReference type="InterPro" id="IPR041467">
    <property type="entry name" value="Sco4008_C"/>
</dbReference>
<dbReference type="GO" id="GO:0003677">
    <property type="term" value="F:DNA binding"/>
    <property type="evidence" value="ECO:0007669"/>
    <property type="project" value="UniProtKB-UniRule"/>
</dbReference>
<protein>
    <submittedName>
        <fullName evidence="4">DNA-binding transcriptional regulator, AcrR family</fullName>
    </submittedName>
</protein>
<feature type="domain" description="HTH tetR-type" evidence="3">
    <location>
        <begin position="11"/>
        <end position="71"/>
    </location>
</feature>
<gene>
    <name evidence="4" type="ORF">SAMN04489713_13147</name>
</gene>
<sequence>MPELPTTTRGAATSRRILDAAAEEFAERGIAGARIDRIIAAARTNKAQLYGYFGSKDGLFDAVIADRADRLMSAVPIDANDLPGWAVGMYDENVRHPELVRLMAWLRLERRSQGRLSDASDHEPKIAAITRAQTEGRIREGDPSDLIAMVVAMACAWSPVSGVHVATSDEPTADHDRRRALLRDCVARALTP</sequence>
<dbReference type="EMBL" id="FOVH01000031">
    <property type="protein sequence ID" value="SFQ41956.1"/>
    <property type="molecule type" value="Genomic_DNA"/>
</dbReference>
<dbReference type="SUPFAM" id="SSF46689">
    <property type="entry name" value="Homeodomain-like"/>
    <property type="match status" value="1"/>
</dbReference>
<evidence type="ECO:0000313" key="5">
    <source>
        <dbReference type="Proteomes" id="UP000183413"/>
    </source>
</evidence>
<accession>A0A1I5YCN3</accession>
<evidence type="ECO:0000256" key="2">
    <source>
        <dbReference type="PROSITE-ProRule" id="PRU00335"/>
    </source>
</evidence>
<dbReference type="OrthoDB" id="4726108at2"/>
<dbReference type="InterPro" id="IPR036271">
    <property type="entry name" value="Tet_transcr_reg_TetR-rel_C_sf"/>
</dbReference>
<dbReference type="RefSeq" id="WP_021592152.1">
    <property type="nucleotide sequence ID" value="NZ_CP083237.1"/>
</dbReference>
<dbReference type="InParanoid" id="A0A1I5YCN3"/>
<dbReference type="InterPro" id="IPR009057">
    <property type="entry name" value="Homeodomain-like_sf"/>
</dbReference>
<proteinExistence type="predicted"/>
<dbReference type="Proteomes" id="UP000183413">
    <property type="component" value="Unassembled WGS sequence"/>
</dbReference>
<organism evidence="4 5">
    <name type="scientific">Actinomadura madurae</name>
    <dbReference type="NCBI Taxonomy" id="1993"/>
    <lineage>
        <taxon>Bacteria</taxon>
        <taxon>Bacillati</taxon>
        <taxon>Actinomycetota</taxon>
        <taxon>Actinomycetes</taxon>
        <taxon>Streptosporangiales</taxon>
        <taxon>Thermomonosporaceae</taxon>
        <taxon>Actinomadura</taxon>
    </lineage>
</organism>
<dbReference type="InterPro" id="IPR050109">
    <property type="entry name" value="HTH-type_TetR-like_transc_reg"/>
</dbReference>
<dbReference type="PANTHER" id="PTHR30328:SF54">
    <property type="entry name" value="HTH-TYPE TRANSCRIPTIONAL REPRESSOR SCO4008"/>
    <property type="match status" value="1"/>
</dbReference>
<feature type="DNA-binding region" description="H-T-H motif" evidence="2">
    <location>
        <begin position="34"/>
        <end position="53"/>
    </location>
</feature>